<dbReference type="EnsemblMetazoa" id="BGLB029415-RA">
    <property type="protein sequence ID" value="BGLB029415-PA"/>
    <property type="gene ID" value="BGLB029415"/>
</dbReference>
<protein>
    <submittedName>
        <fullName evidence="2">Uncharacterized protein</fullName>
    </submittedName>
</protein>
<dbReference type="KEGG" id="bgt:106057873"/>
<evidence type="ECO:0000313" key="2">
    <source>
        <dbReference type="EnsemblMetazoa" id="BGLB029415-PA"/>
    </source>
</evidence>
<sequence length="139" mass="15418">MGIFIGVILSYLQTVDLNSTRNLAIMGISLLLGVMMPLWVSKNPHAFNTGDATLDSSLKMLLTNPSFVGGVFAFLMDNTAPGTLKERGLLHFLKSEEDEVPKAVACDDLKIYRLPFVPDSFRRSRIAKYIPVVHYTGKK</sequence>
<dbReference type="Proteomes" id="UP000076420">
    <property type="component" value="Unassembled WGS sequence"/>
</dbReference>
<gene>
    <name evidence="2" type="primary">106057873</name>
</gene>
<evidence type="ECO:0000256" key="1">
    <source>
        <dbReference type="ARBA" id="ARBA00008821"/>
    </source>
</evidence>
<name>A0A2C9LC85_BIOGL</name>
<evidence type="ECO:0000313" key="3">
    <source>
        <dbReference type="Proteomes" id="UP000076420"/>
    </source>
</evidence>
<comment type="similarity">
    <text evidence="1">Belongs to the nucleobase:cation symporter-2 (NCS2) (TC 2.A.40) family.</text>
</comment>
<dbReference type="VEuPathDB" id="VectorBase:BGLB029415"/>
<dbReference type="AlphaFoldDB" id="A0A2C9LC85"/>
<dbReference type="PANTHER" id="PTHR11119">
    <property type="entry name" value="XANTHINE-URACIL / VITAMIN C PERMEASE FAMILY MEMBER"/>
    <property type="match status" value="1"/>
</dbReference>
<organism evidence="2 3">
    <name type="scientific">Biomphalaria glabrata</name>
    <name type="common">Bloodfluke planorb</name>
    <name type="synonym">Freshwater snail</name>
    <dbReference type="NCBI Taxonomy" id="6526"/>
    <lineage>
        <taxon>Eukaryota</taxon>
        <taxon>Metazoa</taxon>
        <taxon>Spiralia</taxon>
        <taxon>Lophotrochozoa</taxon>
        <taxon>Mollusca</taxon>
        <taxon>Gastropoda</taxon>
        <taxon>Heterobranchia</taxon>
        <taxon>Euthyneura</taxon>
        <taxon>Panpulmonata</taxon>
        <taxon>Hygrophila</taxon>
        <taxon>Lymnaeoidea</taxon>
        <taxon>Planorbidae</taxon>
        <taxon>Biomphalaria</taxon>
    </lineage>
</organism>
<accession>A0A2C9LC85</accession>
<dbReference type="VEuPathDB" id="VectorBase:BGLAX_050827"/>
<dbReference type="STRING" id="6526.A0A2C9LC85"/>
<proteinExistence type="inferred from homology"/>
<reference evidence="2" key="1">
    <citation type="submission" date="2020-05" db="UniProtKB">
        <authorList>
            <consortium name="EnsemblMetazoa"/>
        </authorList>
    </citation>
    <scope>IDENTIFICATION</scope>
    <source>
        <strain evidence="2">BB02</strain>
    </source>
</reference>